<feature type="domain" description="Protein kinase" evidence="8">
    <location>
        <begin position="24"/>
        <end position="282"/>
    </location>
</feature>
<dbReference type="InterPro" id="IPR011009">
    <property type="entry name" value="Kinase-like_dom_sf"/>
</dbReference>
<feature type="domain" description="POLO box" evidence="9">
    <location>
        <begin position="383"/>
        <end position="465"/>
    </location>
</feature>
<keyword evidence="4 7" id="KW-0418">Kinase</keyword>
<comment type="similarity">
    <text evidence="7">Belongs to the protein kinase superfamily. Ser/Thr protein kinase family. CDC5/Polo subfamily.</text>
</comment>
<dbReference type="Gene3D" id="3.30.1120.30">
    <property type="entry name" value="POLO box domain"/>
    <property type="match status" value="2"/>
</dbReference>
<gene>
    <name evidence="10" type="ORF">M9Y10_014717</name>
</gene>
<dbReference type="InterPro" id="IPR008271">
    <property type="entry name" value="Ser/Thr_kinase_AS"/>
</dbReference>
<proteinExistence type="inferred from homology"/>
<dbReference type="PROSITE" id="PS00107">
    <property type="entry name" value="PROTEIN_KINASE_ATP"/>
    <property type="match status" value="1"/>
</dbReference>
<dbReference type="InterPro" id="IPR000959">
    <property type="entry name" value="POLO_box_dom"/>
</dbReference>
<dbReference type="CDD" id="cd13117">
    <property type="entry name" value="POLO_box_2"/>
    <property type="match status" value="1"/>
</dbReference>
<dbReference type="Gene3D" id="1.10.510.10">
    <property type="entry name" value="Transferase(Phosphotransferase) domain 1"/>
    <property type="match status" value="1"/>
</dbReference>
<keyword evidence="11" id="KW-1185">Reference proteome</keyword>
<comment type="catalytic activity">
    <reaction evidence="7">
        <text>L-threonyl-[protein] + ATP = O-phospho-L-threonyl-[protein] + ADP + H(+)</text>
        <dbReference type="Rhea" id="RHEA:46608"/>
        <dbReference type="Rhea" id="RHEA-COMP:11060"/>
        <dbReference type="Rhea" id="RHEA-COMP:11605"/>
        <dbReference type="ChEBI" id="CHEBI:15378"/>
        <dbReference type="ChEBI" id="CHEBI:30013"/>
        <dbReference type="ChEBI" id="CHEBI:30616"/>
        <dbReference type="ChEBI" id="CHEBI:61977"/>
        <dbReference type="ChEBI" id="CHEBI:456216"/>
        <dbReference type="EC" id="2.7.11.21"/>
    </reaction>
</comment>
<dbReference type="PROSITE" id="PS00108">
    <property type="entry name" value="PROTEIN_KINASE_ST"/>
    <property type="match status" value="1"/>
</dbReference>
<organism evidence="10 11">
    <name type="scientific">Tritrichomonas musculus</name>
    <dbReference type="NCBI Taxonomy" id="1915356"/>
    <lineage>
        <taxon>Eukaryota</taxon>
        <taxon>Metamonada</taxon>
        <taxon>Parabasalia</taxon>
        <taxon>Tritrichomonadida</taxon>
        <taxon>Tritrichomonadidae</taxon>
        <taxon>Tritrichomonas</taxon>
    </lineage>
</organism>
<dbReference type="SUPFAM" id="SSF56112">
    <property type="entry name" value="Protein kinase-like (PK-like)"/>
    <property type="match status" value="1"/>
</dbReference>
<dbReference type="EC" id="2.7.11.21" evidence="7"/>
<keyword evidence="5 6" id="KW-0067">ATP-binding</keyword>
<evidence type="ECO:0000256" key="4">
    <source>
        <dbReference type="ARBA" id="ARBA00022777"/>
    </source>
</evidence>
<dbReference type="PANTHER" id="PTHR24345">
    <property type="entry name" value="SERINE/THREONINE-PROTEIN KINASE PLK"/>
    <property type="match status" value="1"/>
</dbReference>
<keyword evidence="1 7" id="KW-0723">Serine/threonine-protein kinase</keyword>
<protein>
    <recommendedName>
        <fullName evidence="7">Serine/threonine-protein kinase PLK</fullName>
        <ecNumber evidence="7">2.7.11.21</ecNumber>
    </recommendedName>
    <alternativeName>
        <fullName evidence="7">Polo-like kinase</fullName>
    </alternativeName>
</protein>
<evidence type="ECO:0000256" key="5">
    <source>
        <dbReference type="ARBA" id="ARBA00022840"/>
    </source>
</evidence>
<dbReference type="EMBL" id="JAPFFF010000002">
    <property type="protein sequence ID" value="KAK8896796.1"/>
    <property type="molecule type" value="Genomic_DNA"/>
</dbReference>
<sequence>MSQPTIYVPSRIICPREDGTREVYITNEELGRGGFAVVHRVTEQSTNKSYAMKVISKERYSNNKSFLEKIQNEIQIQKKLNHQNVVSSKISFTDNENQYILLEYCPGQSIREYLRKSQNGRLSESETRKILKDVIQGLVYLHSQRIIHHDLKLENFLVGADGRVKIADFGISTLLKTSSEKVCSFAGTLNYMSPETVSKENKGHSFEVDIWAIGVCAFVMMTGQQPFGFNKVSVFERIKKCDYRFPINVPLSYEAVDFIRSILRIDPKKRPTAIELLRHPFMKKIDNENVQLYKPIISIPRKPTQIKSIPSLINNNNLFNIGCYNNHCSPLFLRNSSNNAQIVKPKISDDSLKKFDNNFGQENYQMNRLNAYPKKTFVIPNHYVVKYCFYNDDMAFLLGDGTVGVCFSDHSRIVMDPNEEFVQYYKNFNSNKEVIVLDDFLDDNQNSKLKSKISVVRKLAKNFKKFKYLYNIEKEFYDSGIPLFYVNNFVKKNDVILFKMSDKSIQVNFYDHKKLIIFWNTKKMVLVKNLNEKCNLIDLKNIVTMDRNCEEYKKYNVAKEMLYQFKI</sequence>
<evidence type="ECO:0000259" key="8">
    <source>
        <dbReference type="PROSITE" id="PS50011"/>
    </source>
</evidence>
<evidence type="ECO:0000259" key="9">
    <source>
        <dbReference type="PROSITE" id="PS50078"/>
    </source>
</evidence>
<evidence type="ECO:0000256" key="6">
    <source>
        <dbReference type="PROSITE-ProRule" id="PRU10141"/>
    </source>
</evidence>
<dbReference type="InterPro" id="IPR036947">
    <property type="entry name" value="POLO_box_dom_sf"/>
</dbReference>
<dbReference type="Pfam" id="PF00659">
    <property type="entry name" value="POLO_box"/>
    <property type="match status" value="2"/>
</dbReference>
<evidence type="ECO:0000256" key="2">
    <source>
        <dbReference type="ARBA" id="ARBA00022679"/>
    </source>
</evidence>
<dbReference type="InterPro" id="IPR000719">
    <property type="entry name" value="Prot_kinase_dom"/>
</dbReference>
<dbReference type="SMART" id="SM00220">
    <property type="entry name" value="S_TKc"/>
    <property type="match status" value="1"/>
</dbReference>
<dbReference type="InterPro" id="IPR017441">
    <property type="entry name" value="Protein_kinase_ATP_BS"/>
</dbReference>
<dbReference type="PROSITE" id="PS50078">
    <property type="entry name" value="POLO_BOX"/>
    <property type="match status" value="1"/>
</dbReference>
<dbReference type="SUPFAM" id="SSF82615">
    <property type="entry name" value="Polo-box domain"/>
    <property type="match status" value="2"/>
</dbReference>
<keyword evidence="3 6" id="KW-0547">Nucleotide-binding</keyword>
<accession>A0ABR2L168</accession>
<dbReference type="InterPro" id="IPR033695">
    <property type="entry name" value="POLO_box_2"/>
</dbReference>
<feature type="binding site" evidence="6">
    <location>
        <position position="53"/>
    </location>
    <ligand>
        <name>ATP</name>
        <dbReference type="ChEBI" id="CHEBI:30616"/>
    </ligand>
</feature>
<comment type="caution">
    <text evidence="10">The sequence shown here is derived from an EMBL/GenBank/DDBJ whole genome shotgun (WGS) entry which is preliminary data.</text>
</comment>
<dbReference type="PANTHER" id="PTHR24345:SF0">
    <property type="entry name" value="CELL CYCLE SERINE_THREONINE-PROTEIN KINASE CDC5_MSD2"/>
    <property type="match status" value="1"/>
</dbReference>
<dbReference type="Proteomes" id="UP001470230">
    <property type="component" value="Unassembled WGS sequence"/>
</dbReference>
<evidence type="ECO:0000256" key="3">
    <source>
        <dbReference type="ARBA" id="ARBA00022741"/>
    </source>
</evidence>
<evidence type="ECO:0000256" key="1">
    <source>
        <dbReference type="ARBA" id="ARBA00022527"/>
    </source>
</evidence>
<name>A0ABR2L168_9EUKA</name>
<dbReference type="PROSITE" id="PS50011">
    <property type="entry name" value="PROTEIN_KINASE_DOM"/>
    <property type="match status" value="1"/>
</dbReference>
<dbReference type="Pfam" id="PF00069">
    <property type="entry name" value="Pkinase"/>
    <property type="match status" value="1"/>
</dbReference>
<evidence type="ECO:0000313" key="11">
    <source>
        <dbReference type="Proteomes" id="UP001470230"/>
    </source>
</evidence>
<keyword evidence="2 7" id="KW-0808">Transferase</keyword>
<reference evidence="10 11" key="1">
    <citation type="submission" date="2024-04" db="EMBL/GenBank/DDBJ databases">
        <title>Tritrichomonas musculus Genome.</title>
        <authorList>
            <person name="Alves-Ferreira E."/>
            <person name="Grigg M."/>
            <person name="Lorenzi H."/>
            <person name="Galac M."/>
        </authorList>
    </citation>
    <scope>NUCLEOTIDE SEQUENCE [LARGE SCALE GENOMIC DNA]</scope>
    <source>
        <strain evidence="10 11">EAF2021</strain>
    </source>
</reference>
<evidence type="ECO:0000256" key="7">
    <source>
        <dbReference type="RuleBase" id="RU361162"/>
    </source>
</evidence>
<evidence type="ECO:0000313" key="10">
    <source>
        <dbReference type="EMBL" id="KAK8896796.1"/>
    </source>
</evidence>